<dbReference type="Gene3D" id="3.40.190.10">
    <property type="entry name" value="Periplasmic binding protein-like II"/>
    <property type="match status" value="1"/>
</dbReference>
<gene>
    <name evidence="1" type="ordered locus">Cmaq_1029</name>
</gene>
<accession>A8MDK3</accession>
<reference evidence="1 2" key="1">
    <citation type="submission" date="2007-10" db="EMBL/GenBank/DDBJ databases">
        <title>Complete sequence of Caldivirga maquilingensis IC-167.</title>
        <authorList>
            <consortium name="US DOE Joint Genome Institute"/>
            <person name="Copeland A."/>
            <person name="Lucas S."/>
            <person name="Lapidus A."/>
            <person name="Barry K."/>
            <person name="Glavina del Rio T."/>
            <person name="Dalin E."/>
            <person name="Tice H."/>
            <person name="Pitluck S."/>
            <person name="Saunders E."/>
            <person name="Brettin T."/>
            <person name="Bruce D."/>
            <person name="Detter J.C."/>
            <person name="Han C."/>
            <person name="Schmutz J."/>
            <person name="Larimer F."/>
            <person name="Land M."/>
            <person name="Hauser L."/>
            <person name="Kyrpides N."/>
            <person name="Ivanova N."/>
            <person name="Biddle J.F."/>
            <person name="Zhang Z."/>
            <person name="Fitz-Gibbon S.T."/>
            <person name="Lowe T.M."/>
            <person name="Saltikov C."/>
            <person name="House C.H."/>
            <person name="Richardson P."/>
        </authorList>
    </citation>
    <scope>NUCLEOTIDE SEQUENCE [LARGE SCALE GENOMIC DNA]</scope>
    <source>
        <strain evidence="2">ATCC 700844 / DSM 13496 / JCM 10307 / IC-167</strain>
    </source>
</reference>
<sequence length="491" mass="54908">MLIVIVAVVVVVVVVGGVVAYYVTRPTPTPTPKSILFYTWWATEGRVAGEHTWPLFSQYFHISVSPYVVPGAGGTAAKYAIIALIEAGKPPTAFQSHEGPEMVSYIEIAPQGANSFYNTTSYWMSLVTTGNVSIPVIEAGMYNGHMYLFPVNVHRGALLFFNPQVLREYNLPIPTTIEQLYYDAKVLYQHGICFMIPGADSGWDQFNLWENIFLALGGPKLYMEFLYGTLNLSDPQVQEIINETNTWFLKFQALDCPGWESLTWTQGLAWVIEGKAAFQTLGDWWVNYAYDFLNATTYPAIPPYTSWTNITVMTEPFPGTANVYALDVDAVAVPVSPEEKYGVLFAEWWSSWYWGSGIPGGDPSWTKWKSATFYTNITTDYYNTPEQWWSYQQLTNMSKNPSDWCNFVYQLSDGGVFDDVFAQVNQGLLTYAEVGSVGTSQWMSTLASALAEEKAEWLKANSLGLGYLGWPGHYLGCYVPPWVSNTNTSGS</sequence>
<evidence type="ECO:0000313" key="2">
    <source>
        <dbReference type="Proteomes" id="UP000001137"/>
    </source>
</evidence>
<keyword evidence="2" id="KW-1185">Reference proteome</keyword>
<evidence type="ECO:0000313" key="1">
    <source>
        <dbReference type="EMBL" id="ABW01859.1"/>
    </source>
</evidence>
<dbReference type="eggNOG" id="arCOG00150">
    <property type="taxonomic scope" value="Archaea"/>
</dbReference>
<dbReference type="STRING" id="397948.Cmaq_1029"/>
<protein>
    <submittedName>
        <fullName evidence="1">Sugar-binding periplasmic protein</fullName>
    </submittedName>
</protein>
<name>A8MDK3_CALMQ</name>
<proteinExistence type="predicted"/>
<dbReference type="Proteomes" id="UP000001137">
    <property type="component" value="Chromosome"/>
</dbReference>
<dbReference type="NCBIfam" id="NF040930">
    <property type="entry name" value="ABC_arch_GlcS"/>
    <property type="match status" value="1"/>
</dbReference>
<dbReference type="SUPFAM" id="SSF53850">
    <property type="entry name" value="Periplasmic binding protein-like II"/>
    <property type="match status" value="1"/>
</dbReference>
<dbReference type="InterPro" id="IPR054925">
    <property type="entry name" value="GlcS_GBP"/>
</dbReference>
<dbReference type="HOGENOM" id="CLU_491464_0_0_2"/>
<dbReference type="EMBL" id="CP000852">
    <property type="protein sequence ID" value="ABW01859.1"/>
    <property type="molecule type" value="Genomic_DNA"/>
</dbReference>
<organism evidence="1 2">
    <name type="scientific">Caldivirga maquilingensis (strain ATCC 700844 / DSM 13496 / JCM 10307 / IC-167)</name>
    <dbReference type="NCBI Taxonomy" id="397948"/>
    <lineage>
        <taxon>Archaea</taxon>
        <taxon>Thermoproteota</taxon>
        <taxon>Thermoprotei</taxon>
        <taxon>Thermoproteales</taxon>
        <taxon>Thermoproteaceae</taxon>
        <taxon>Caldivirga</taxon>
    </lineage>
</organism>
<dbReference type="AlphaFoldDB" id="A8MDK3"/>
<dbReference type="KEGG" id="cma:Cmaq_1029"/>